<comment type="caution">
    <text evidence="1">The sequence shown here is derived from an EMBL/GenBank/DDBJ whole genome shotgun (WGS) entry which is preliminary data.</text>
</comment>
<dbReference type="EMBL" id="SLWW01000003">
    <property type="protein sequence ID" value="TCO72946.1"/>
    <property type="molecule type" value="Genomic_DNA"/>
</dbReference>
<dbReference type="Proteomes" id="UP000295142">
    <property type="component" value="Unassembled WGS sequence"/>
</dbReference>
<dbReference type="AlphaFoldDB" id="A0A4R2KPY5"/>
<proteinExistence type="predicted"/>
<accession>A0A4R2KPY5</accession>
<evidence type="ECO:0000313" key="2">
    <source>
        <dbReference type="Proteomes" id="UP000295142"/>
    </source>
</evidence>
<gene>
    <name evidence="1" type="ORF">EV655_103175</name>
</gene>
<keyword evidence="2" id="KW-1185">Reference proteome</keyword>
<name>A0A4R2KPY5_9RHOB</name>
<evidence type="ECO:0000313" key="1">
    <source>
        <dbReference type="EMBL" id="TCO72946.1"/>
    </source>
</evidence>
<protein>
    <submittedName>
        <fullName evidence="1">Uncharacterized protein</fullName>
    </submittedName>
</protein>
<organism evidence="1 2">
    <name type="scientific">Rhodovulum euryhalinum</name>
    <dbReference type="NCBI Taxonomy" id="35805"/>
    <lineage>
        <taxon>Bacteria</taxon>
        <taxon>Pseudomonadati</taxon>
        <taxon>Pseudomonadota</taxon>
        <taxon>Alphaproteobacteria</taxon>
        <taxon>Rhodobacterales</taxon>
        <taxon>Paracoccaceae</taxon>
        <taxon>Rhodovulum</taxon>
    </lineage>
</organism>
<reference evidence="1 2" key="1">
    <citation type="submission" date="2019-03" db="EMBL/GenBank/DDBJ databases">
        <title>Genomic Encyclopedia of Type Strains, Phase IV (KMG-IV): sequencing the most valuable type-strain genomes for metagenomic binning, comparative biology and taxonomic classification.</title>
        <authorList>
            <person name="Goeker M."/>
        </authorList>
    </citation>
    <scope>NUCLEOTIDE SEQUENCE [LARGE SCALE GENOMIC DNA]</scope>
    <source>
        <strain evidence="1 2">DSM 4868</strain>
    </source>
</reference>
<sequence length="212" mass="23061">MGEREMPTKEELETLDRTGHRFGAALERWGQQAERTAMAQGAPGQAMVINRLRRRLLVLTTRLWRRIMLLAEQFGLFDLAGEVGAFVEMGIDELLGALEEVLDTLETAGTAAADVVVGAMLGIVEAIKKAIHLVLDRVKLPPVTEPIEAMLDLLDNLIGNIAELVSPKAGAMARTFRSNMYGQLADIRAARAGFVIQEADRKDPGRGATSSP</sequence>